<organism evidence="4">
    <name type="scientific">Antirrhinum majus</name>
    <name type="common">Garden snapdragon</name>
    <dbReference type="NCBI Taxonomy" id="4151"/>
    <lineage>
        <taxon>Eukaryota</taxon>
        <taxon>Viridiplantae</taxon>
        <taxon>Streptophyta</taxon>
        <taxon>Embryophyta</taxon>
        <taxon>Tracheophyta</taxon>
        <taxon>Spermatophyta</taxon>
        <taxon>Magnoliopsida</taxon>
        <taxon>eudicotyledons</taxon>
        <taxon>Gunneridae</taxon>
        <taxon>Pentapetalae</taxon>
        <taxon>asterids</taxon>
        <taxon>lamiids</taxon>
        <taxon>Lamiales</taxon>
        <taxon>Plantaginaceae</taxon>
        <taxon>Antirrhineae</taxon>
        <taxon>Antirrhinum</taxon>
    </lineage>
</organism>
<feature type="transmembrane region" description="Helical" evidence="3">
    <location>
        <begin position="449"/>
        <end position="471"/>
    </location>
</feature>
<evidence type="ECO:0000256" key="1">
    <source>
        <dbReference type="SAM" id="Coils"/>
    </source>
</evidence>
<dbReference type="PANTHER" id="PTHR33144">
    <property type="entry name" value="OS10G0409366 PROTEIN-RELATED"/>
    <property type="match status" value="1"/>
</dbReference>
<dbReference type="PIR" id="S78587">
    <property type="entry name" value="S23817"/>
</dbReference>
<dbReference type="InterPro" id="IPR004252">
    <property type="entry name" value="Probable_transposase_24"/>
</dbReference>
<gene>
    <name evidence="4" type="primary">TAM1</name>
</gene>
<feature type="coiled-coil region" evidence="1">
    <location>
        <begin position="328"/>
        <end position="355"/>
    </location>
</feature>
<feature type="region of interest" description="Disordered" evidence="2">
    <location>
        <begin position="1"/>
        <end position="25"/>
    </location>
</feature>
<dbReference type="AlphaFoldDB" id="Q04218"/>
<keyword evidence="3" id="KW-0472">Membrane</keyword>
<evidence type="ECO:0000256" key="2">
    <source>
        <dbReference type="SAM" id="MobiDB-lite"/>
    </source>
</evidence>
<dbReference type="EMBL" id="X57297">
    <property type="protein sequence ID" value="CAA40554.1"/>
    <property type="molecule type" value="Genomic_DNA"/>
</dbReference>
<accession>Q04218</accession>
<proteinExistence type="predicted"/>
<keyword evidence="3" id="KW-0812">Transmembrane</keyword>
<feature type="compositionally biased region" description="Basic and acidic residues" evidence="2">
    <location>
        <begin position="1"/>
        <end position="10"/>
    </location>
</feature>
<keyword evidence="3" id="KW-1133">Transmembrane helix</keyword>
<reference evidence="4" key="1">
    <citation type="journal article" date="1991" name="Mol. Gen. Genet.">
        <title>The transposable element Tam1 from Antirrhinum majus shows structural homology to the maize transposon En/Spm and has no sequence specificity of insertion.</title>
        <authorList>
            <person name="Nacken W.K.F."/>
            <person name="Piotrowiak R."/>
            <person name="Saedler H."/>
            <person name="Sommer H."/>
        </authorList>
    </citation>
    <scope>NUCLEOTIDE SEQUENCE</scope>
    <source>
        <strain evidence="4">T53</strain>
    </source>
</reference>
<protein>
    <submittedName>
        <fullName evidence="4">TNP1</fullName>
    </submittedName>
</protein>
<sequence length="484" mass="55429">MERGKHKAVEEIMPPKTKPRSKRSRREVFELHRQRETTVLQSNSNNVELYNVASEYVIENGKKKRRGHTCMPKIWGQQPENRIVVSFNELGQPNDEKNTSTLAHFLGTIARNGRYCPLNYKDWRLMPNVYKEEMMTVVKARFEIHQGEAYVLESINKKWRSWKSYLKSSKFDPSIPLEQQLLEIPARVNKDQYKTLLEDWLTDETMKISEQKKESRAKLLFIHRMGKRSTAVQKEIVKKRLGRHPTRAELFKECYYRTDGSSASAAIYEAIVRMEELAFENPPDSTNSNVPDPNDDFAKVMGKDKYGQPRLYGMGVRTADIFGGKPSRATLLRQNMEYKEKYDALNAKIEELTTLIHGKMHSDGQPNVVRTRGVSPVKQSGTSGSLPKIRVGSFVVLKNIAVINEIVAKGVVCALNNIRENGMDLGRGYCQILIQFIVKADADLSFPHGLLQTVGDVLGVAIACLWPWLLWMRMQNFENASLMM</sequence>
<keyword evidence="1" id="KW-0175">Coiled coil</keyword>
<dbReference type="Pfam" id="PF03004">
    <property type="entry name" value="Transposase_24"/>
    <property type="match status" value="1"/>
</dbReference>
<evidence type="ECO:0000313" key="4">
    <source>
        <dbReference type="EMBL" id="CAA40554.1"/>
    </source>
</evidence>
<dbReference type="PANTHER" id="PTHR33144:SF55">
    <property type="entry name" value="CHROMATIN REMODELER BROMODOMAIN FAMILY"/>
    <property type="match status" value="1"/>
</dbReference>
<evidence type="ECO:0000256" key="3">
    <source>
        <dbReference type="SAM" id="Phobius"/>
    </source>
</evidence>
<name>Q04218_ANTMA</name>